<dbReference type="PANTHER" id="PTHR10876:SF0">
    <property type="entry name" value="ZINC FINGER PROTEIN ZPR1"/>
    <property type="match status" value="1"/>
</dbReference>
<dbReference type="NCBIfam" id="TIGR00310">
    <property type="entry name" value="ZPR1_znf"/>
    <property type="match status" value="1"/>
</dbReference>
<name>A0A1I4NQ95_9EURY</name>
<dbReference type="OrthoDB" id="14924at2157"/>
<keyword evidence="4" id="KW-0862">Zinc</keyword>
<dbReference type="GO" id="GO:0008270">
    <property type="term" value="F:zinc ion binding"/>
    <property type="evidence" value="ECO:0007669"/>
    <property type="project" value="UniProtKB-KW"/>
</dbReference>
<dbReference type="PANTHER" id="PTHR10876">
    <property type="entry name" value="ZINC FINGER PROTEIN ZPR1"/>
    <property type="match status" value="1"/>
</dbReference>
<dbReference type="SMART" id="SM00709">
    <property type="entry name" value="Zpr1"/>
    <property type="match status" value="1"/>
</dbReference>
<dbReference type="FunFam" id="2.60.120.1040:FF:000008">
    <property type="entry name" value="Zn finger containing protein"/>
    <property type="match status" value="1"/>
</dbReference>
<sequence length="212" mass="23744">MSDKESCRSFETRSSCPLCHEELIIKWQGDEIPYFGEVMYIAAACKCSFRFADTLILSQKEPMRYELRVENLEDLNIRVVRSTSGTIRIPELGIDVEPGSISDSYVTNIEGVLDRIYKVVITATKWAKDDEEKYAKGLEIQKYLEEAIDGKRPITVIIEDPFGNSAIISDKAVSCALDPEEAGELKTGMIVFDANSSGMELDASDSEHQLKD</sequence>
<evidence type="ECO:0000313" key="7">
    <source>
        <dbReference type="Proteomes" id="UP000198535"/>
    </source>
</evidence>
<evidence type="ECO:0000256" key="3">
    <source>
        <dbReference type="ARBA" id="ARBA00022771"/>
    </source>
</evidence>
<dbReference type="Gene3D" id="2.60.120.1040">
    <property type="entry name" value="ZPR1, A/B domain"/>
    <property type="match status" value="1"/>
</dbReference>
<feature type="domain" description="Zinc finger ZPR1-type" evidence="5">
    <location>
        <begin position="14"/>
        <end position="169"/>
    </location>
</feature>
<dbReference type="InterPro" id="IPR056180">
    <property type="entry name" value="ZPR1_jr_dom"/>
</dbReference>
<dbReference type="Proteomes" id="UP000198535">
    <property type="component" value="Unassembled WGS sequence"/>
</dbReference>
<comment type="similarity">
    <text evidence="1">Belongs to the ZPR1 family.</text>
</comment>
<dbReference type="AlphaFoldDB" id="A0A1I4NQ95"/>
<dbReference type="Pfam" id="PF22794">
    <property type="entry name" value="jr-ZPR1"/>
    <property type="match status" value="1"/>
</dbReference>
<evidence type="ECO:0000256" key="4">
    <source>
        <dbReference type="ARBA" id="ARBA00022833"/>
    </source>
</evidence>
<evidence type="ECO:0000256" key="2">
    <source>
        <dbReference type="ARBA" id="ARBA00022723"/>
    </source>
</evidence>
<organism evidence="6 7">
    <name type="scientific">Methanolobus profundi</name>
    <dbReference type="NCBI Taxonomy" id="487685"/>
    <lineage>
        <taxon>Archaea</taxon>
        <taxon>Methanobacteriati</taxon>
        <taxon>Methanobacteriota</taxon>
        <taxon>Stenosarchaea group</taxon>
        <taxon>Methanomicrobia</taxon>
        <taxon>Methanosarcinales</taxon>
        <taxon>Methanosarcinaceae</taxon>
        <taxon>Methanolobus</taxon>
    </lineage>
</organism>
<gene>
    <name evidence="6" type="ORF">SAMN04488696_0183</name>
</gene>
<dbReference type="NCBIfam" id="TIGR00340">
    <property type="entry name" value="zpr1_rel"/>
    <property type="match status" value="1"/>
</dbReference>
<dbReference type="STRING" id="487685.SAMN04488696_0183"/>
<keyword evidence="2" id="KW-0479">Metal-binding</keyword>
<evidence type="ECO:0000313" key="6">
    <source>
        <dbReference type="EMBL" id="SFM17313.1"/>
    </source>
</evidence>
<dbReference type="InterPro" id="IPR040141">
    <property type="entry name" value="ZPR1"/>
</dbReference>
<dbReference type="InterPro" id="IPR042451">
    <property type="entry name" value="ZPR1_A/B_dom"/>
</dbReference>
<dbReference type="InterPro" id="IPR004470">
    <property type="entry name" value="ZPR1-like_arc"/>
</dbReference>
<dbReference type="InterPro" id="IPR004457">
    <property type="entry name" value="Znf_ZPR1"/>
</dbReference>
<keyword evidence="7" id="KW-1185">Reference proteome</keyword>
<dbReference type="EMBL" id="FOUJ01000001">
    <property type="protein sequence ID" value="SFM17313.1"/>
    <property type="molecule type" value="Genomic_DNA"/>
</dbReference>
<keyword evidence="3" id="KW-0863">Zinc-finger</keyword>
<reference evidence="7" key="1">
    <citation type="submission" date="2016-10" db="EMBL/GenBank/DDBJ databases">
        <authorList>
            <person name="Varghese N."/>
            <person name="Submissions S."/>
        </authorList>
    </citation>
    <scope>NUCLEOTIDE SEQUENCE [LARGE SCALE GENOMIC DNA]</scope>
    <source>
        <strain evidence="7">Mob M</strain>
    </source>
</reference>
<proteinExistence type="inferred from homology"/>
<accession>A0A1I4NQ95</accession>
<protein>
    <submittedName>
        <fullName evidence="6">Zinc finger protein</fullName>
    </submittedName>
</protein>
<evidence type="ECO:0000259" key="5">
    <source>
        <dbReference type="SMART" id="SM00709"/>
    </source>
</evidence>
<dbReference type="RefSeq" id="WP_091931895.1">
    <property type="nucleotide sequence ID" value="NZ_FOUJ01000001.1"/>
</dbReference>
<evidence type="ECO:0000256" key="1">
    <source>
        <dbReference type="ARBA" id="ARBA00008354"/>
    </source>
</evidence>